<dbReference type="SUPFAM" id="SSF55174">
    <property type="entry name" value="Alpha-L RNA-binding motif"/>
    <property type="match status" value="1"/>
</dbReference>
<evidence type="ECO:0000313" key="3">
    <source>
        <dbReference type="Proteomes" id="UP000307956"/>
    </source>
</evidence>
<dbReference type="EMBL" id="SSOD01000020">
    <property type="protein sequence ID" value="THF56578.1"/>
    <property type="molecule type" value="Genomic_DNA"/>
</dbReference>
<dbReference type="RefSeq" id="WP_136386672.1">
    <property type="nucleotide sequence ID" value="NZ_SSOD01000020.1"/>
</dbReference>
<comment type="caution">
    <text evidence="2">The sequence shown here is derived from an EMBL/GenBank/DDBJ whole genome shotgun (WGS) entry which is preliminary data.</text>
</comment>
<dbReference type="CDD" id="cd00165">
    <property type="entry name" value="S4"/>
    <property type="match status" value="1"/>
</dbReference>
<dbReference type="AlphaFoldDB" id="A0A4S4ACZ2"/>
<protein>
    <submittedName>
        <fullName evidence="2">RNA-binding S4 domain-containing protein</fullName>
    </submittedName>
</protein>
<dbReference type="Gene3D" id="3.10.290.10">
    <property type="entry name" value="RNA-binding S4 domain"/>
    <property type="match status" value="1"/>
</dbReference>
<reference evidence="2 3" key="1">
    <citation type="submission" date="2019-04" db="EMBL/GenBank/DDBJ databases">
        <title>Azoarcus rhizosphaerae sp. nov. isolated from rhizosphere of Ficus religiosa.</title>
        <authorList>
            <person name="Lin S.-Y."/>
            <person name="Hameed A."/>
            <person name="Hsu Y.-H."/>
            <person name="Young C.-C."/>
        </authorList>
    </citation>
    <scope>NUCLEOTIDE SEQUENCE [LARGE SCALE GENOMIC DNA]</scope>
    <source>
        <strain evidence="2 3">CC-YHH848</strain>
    </source>
</reference>
<keyword evidence="3" id="KW-1185">Reference proteome</keyword>
<keyword evidence="1" id="KW-0694">RNA-binding</keyword>
<dbReference type="Pfam" id="PF13275">
    <property type="entry name" value="S4_2"/>
    <property type="match status" value="1"/>
</dbReference>
<dbReference type="OrthoDB" id="9802835at2"/>
<dbReference type="GO" id="GO:0003723">
    <property type="term" value="F:RNA binding"/>
    <property type="evidence" value="ECO:0007669"/>
    <property type="project" value="UniProtKB-KW"/>
</dbReference>
<dbReference type="InterPro" id="IPR036986">
    <property type="entry name" value="S4_RNA-bd_sf"/>
</dbReference>
<sequence length="77" mass="8148">MPSPKTQRFAVRGDHIQLDQLLKTLGLVESGGAAHAAVEAGQVRVDGAVETRKRAKLRPGQRVSFAGETIELVAAEG</sequence>
<dbReference type="Proteomes" id="UP000307956">
    <property type="component" value="Unassembled WGS sequence"/>
</dbReference>
<dbReference type="PROSITE" id="PS50889">
    <property type="entry name" value="S4"/>
    <property type="match status" value="1"/>
</dbReference>
<organism evidence="2 3">
    <name type="scientific">Pseudothauera rhizosphaerae</name>
    <dbReference type="NCBI Taxonomy" id="2565932"/>
    <lineage>
        <taxon>Bacteria</taxon>
        <taxon>Pseudomonadati</taxon>
        <taxon>Pseudomonadota</taxon>
        <taxon>Betaproteobacteria</taxon>
        <taxon>Rhodocyclales</taxon>
        <taxon>Zoogloeaceae</taxon>
        <taxon>Pseudothauera</taxon>
    </lineage>
</organism>
<accession>A0A4S4ACZ2</accession>
<evidence type="ECO:0000256" key="1">
    <source>
        <dbReference type="PROSITE-ProRule" id="PRU00182"/>
    </source>
</evidence>
<proteinExistence type="predicted"/>
<evidence type="ECO:0000313" key="2">
    <source>
        <dbReference type="EMBL" id="THF56578.1"/>
    </source>
</evidence>
<name>A0A4S4ACZ2_9RHOO</name>
<gene>
    <name evidence="2" type="ORF">E6O51_19380</name>
</gene>